<dbReference type="GO" id="GO:0005886">
    <property type="term" value="C:plasma membrane"/>
    <property type="evidence" value="ECO:0007669"/>
    <property type="project" value="TreeGrafter"/>
</dbReference>
<evidence type="ECO:0000313" key="7">
    <source>
        <dbReference type="EMBL" id="KAF2795242.1"/>
    </source>
</evidence>
<evidence type="ECO:0008006" key="9">
    <source>
        <dbReference type="Google" id="ProtNLM"/>
    </source>
</evidence>
<feature type="transmembrane region" description="Helical" evidence="6">
    <location>
        <begin position="442"/>
        <end position="462"/>
    </location>
</feature>
<dbReference type="Gene3D" id="1.10.4160.10">
    <property type="entry name" value="Hydantoin permease"/>
    <property type="match status" value="1"/>
</dbReference>
<dbReference type="InterPro" id="IPR045225">
    <property type="entry name" value="Uracil/uridine/allantoin_perm"/>
</dbReference>
<protein>
    <recommendedName>
        <fullName evidence="9">Uracil permease</fullName>
    </recommendedName>
</protein>
<keyword evidence="4 6" id="KW-1133">Transmembrane helix</keyword>
<evidence type="ECO:0000313" key="8">
    <source>
        <dbReference type="Proteomes" id="UP000799757"/>
    </source>
</evidence>
<dbReference type="Proteomes" id="UP000799757">
    <property type="component" value="Unassembled WGS sequence"/>
</dbReference>
<proteinExistence type="inferred from homology"/>
<evidence type="ECO:0000256" key="5">
    <source>
        <dbReference type="ARBA" id="ARBA00023136"/>
    </source>
</evidence>
<reference evidence="7" key="1">
    <citation type="journal article" date="2020" name="Stud. Mycol.">
        <title>101 Dothideomycetes genomes: a test case for predicting lifestyles and emergence of pathogens.</title>
        <authorList>
            <person name="Haridas S."/>
            <person name="Albert R."/>
            <person name="Binder M."/>
            <person name="Bloem J."/>
            <person name="Labutti K."/>
            <person name="Salamov A."/>
            <person name="Andreopoulos B."/>
            <person name="Baker S."/>
            <person name="Barry K."/>
            <person name="Bills G."/>
            <person name="Bluhm B."/>
            <person name="Cannon C."/>
            <person name="Castanera R."/>
            <person name="Culley D."/>
            <person name="Daum C."/>
            <person name="Ezra D."/>
            <person name="Gonzalez J."/>
            <person name="Henrissat B."/>
            <person name="Kuo A."/>
            <person name="Liang C."/>
            <person name="Lipzen A."/>
            <person name="Lutzoni F."/>
            <person name="Magnuson J."/>
            <person name="Mondo S."/>
            <person name="Nolan M."/>
            <person name="Ohm R."/>
            <person name="Pangilinan J."/>
            <person name="Park H.-J."/>
            <person name="Ramirez L."/>
            <person name="Alfaro M."/>
            <person name="Sun H."/>
            <person name="Tritt A."/>
            <person name="Yoshinaga Y."/>
            <person name="Zwiers L.-H."/>
            <person name="Turgeon B."/>
            <person name="Goodwin S."/>
            <person name="Spatafora J."/>
            <person name="Crous P."/>
            <person name="Grigoriev I."/>
        </authorList>
    </citation>
    <scope>NUCLEOTIDE SEQUENCE</scope>
    <source>
        <strain evidence="7">CBS 109.77</strain>
    </source>
</reference>
<keyword evidence="8" id="KW-1185">Reference proteome</keyword>
<gene>
    <name evidence="7" type="ORF">K505DRAFT_240319</name>
</gene>
<feature type="transmembrane region" description="Helical" evidence="6">
    <location>
        <begin position="321"/>
        <end position="344"/>
    </location>
</feature>
<feature type="transmembrane region" description="Helical" evidence="6">
    <location>
        <begin position="387"/>
        <end position="412"/>
    </location>
</feature>
<feature type="transmembrane region" description="Helical" evidence="6">
    <location>
        <begin position="474"/>
        <end position="494"/>
    </location>
</feature>
<feature type="transmembrane region" description="Helical" evidence="6">
    <location>
        <begin position="62"/>
        <end position="84"/>
    </location>
</feature>
<name>A0A6A6XFM7_9PLEO</name>
<evidence type="ECO:0000256" key="4">
    <source>
        <dbReference type="ARBA" id="ARBA00022989"/>
    </source>
</evidence>
<feature type="transmembrane region" description="Helical" evidence="6">
    <location>
        <begin position="90"/>
        <end position="111"/>
    </location>
</feature>
<dbReference type="Pfam" id="PF02133">
    <property type="entry name" value="Transp_cyt_pur"/>
    <property type="match status" value="1"/>
</dbReference>
<dbReference type="EMBL" id="MU001865">
    <property type="protein sequence ID" value="KAF2795242.1"/>
    <property type="molecule type" value="Genomic_DNA"/>
</dbReference>
<dbReference type="PANTHER" id="PTHR30618:SF0">
    <property type="entry name" value="PURINE-URACIL PERMEASE NCS1"/>
    <property type="match status" value="1"/>
</dbReference>
<accession>A0A6A6XFM7</accession>
<evidence type="ECO:0000256" key="6">
    <source>
        <dbReference type="SAM" id="Phobius"/>
    </source>
</evidence>
<feature type="transmembrane region" description="Helical" evidence="6">
    <location>
        <begin position="194"/>
        <end position="210"/>
    </location>
</feature>
<keyword evidence="3 6" id="KW-0812">Transmembrane</keyword>
<comment type="subcellular location">
    <subcellularLocation>
        <location evidence="1">Membrane</location>
        <topology evidence="1">Multi-pass membrane protein</topology>
    </subcellularLocation>
</comment>
<dbReference type="OrthoDB" id="2018619at2759"/>
<feature type="transmembrane region" description="Helical" evidence="6">
    <location>
        <begin position="273"/>
        <end position="296"/>
    </location>
</feature>
<sequence>MKGTDENLKNTRSGRVWSNQDLDPVAPERRNWSAWTFAGYWISESWAPNTWSVGSSMVAGGLLWWHALLACIVGHFIAALLTVWNGRGGAVYHIGFPIWMRATFGMWGSLLPLACRSVLALVWCGIQTWFGALFIDVSFCAMFGKSWINIPNKLPLSADITTRFMTAYLLSYLASLTCAFFRPHQMKPLIKLKAITMPFACIGLFIWAMVRSGGPGTLELSNAPKSKSLLGWSFVAAVNAAINGEFGPLIASDSDISRYARKPKDQLIGQLSVAPWSASVVVCFGIIAAACTQKIYGEAFWNPGEIMYAILAENDSSATRFAVFLCAFIFAIGCVGTNYVANLLPFGVDASGFAPKYLNITRSQILCATIGAWVVVPWKVLTSGANFLTAITGMGIFVACMLGIMVSDYYFVRKGNYWVEDLYNDHSNGRYWYSKGFHWRAYAAYICGIAIPFPGFVGAISGNKMASLLNPAGQIYAIGYLLAFAVGGVTYYGFCKISPPPFVDEARALPFESIGRSEVLMGIHRVGSDDIETVAEEQIVETKKQY</sequence>
<dbReference type="PANTHER" id="PTHR30618">
    <property type="entry name" value="NCS1 FAMILY PURINE/PYRIMIDINE TRANSPORTER"/>
    <property type="match status" value="1"/>
</dbReference>
<evidence type="ECO:0000256" key="2">
    <source>
        <dbReference type="ARBA" id="ARBA00008974"/>
    </source>
</evidence>
<dbReference type="AlphaFoldDB" id="A0A6A6XFM7"/>
<evidence type="ECO:0000256" key="3">
    <source>
        <dbReference type="ARBA" id="ARBA00022692"/>
    </source>
</evidence>
<feature type="transmembrane region" description="Helical" evidence="6">
    <location>
        <begin position="164"/>
        <end position="182"/>
    </location>
</feature>
<feature type="transmembrane region" description="Helical" evidence="6">
    <location>
        <begin position="365"/>
        <end position="381"/>
    </location>
</feature>
<comment type="similarity">
    <text evidence="2">Belongs to the purine-cytosine permease (2.A.39) family.</text>
</comment>
<organism evidence="7 8">
    <name type="scientific">Melanomma pulvis-pyrius CBS 109.77</name>
    <dbReference type="NCBI Taxonomy" id="1314802"/>
    <lineage>
        <taxon>Eukaryota</taxon>
        <taxon>Fungi</taxon>
        <taxon>Dikarya</taxon>
        <taxon>Ascomycota</taxon>
        <taxon>Pezizomycotina</taxon>
        <taxon>Dothideomycetes</taxon>
        <taxon>Pleosporomycetidae</taxon>
        <taxon>Pleosporales</taxon>
        <taxon>Melanommataceae</taxon>
        <taxon>Melanomma</taxon>
    </lineage>
</organism>
<dbReference type="InterPro" id="IPR001248">
    <property type="entry name" value="Pur-cyt_permease"/>
</dbReference>
<keyword evidence="5 6" id="KW-0472">Membrane</keyword>
<dbReference type="GO" id="GO:0015205">
    <property type="term" value="F:nucleobase transmembrane transporter activity"/>
    <property type="evidence" value="ECO:0007669"/>
    <property type="project" value="TreeGrafter"/>
</dbReference>
<evidence type="ECO:0000256" key="1">
    <source>
        <dbReference type="ARBA" id="ARBA00004141"/>
    </source>
</evidence>
<feature type="transmembrane region" description="Helical" evidence="6">
    <location>
        <begin position="118"/>
        <end position="144"/>
    </location>
</feature>